<protein>
    <submittedName>
        <fullName evidence="1">Uncharacterized protein</fullName>
    </submittedName>
</protein>
<reference evidence="1" key="1">
    <citation type="submission" date="2019-08" db="EMBL/GenBank/DDBJ databases">
        <authorList>
            <person name="Kucharzyk K."/>
            <person name="Murdoch R.W."/>
            <person name="Higgins S."/>
            <person name="Loffler F."/>
        </authorList>
    </citation>
    <scope>NUCLEOTIDE SEQUENCE</scope>
</reference>
<dbReference type="EMBL" id="VSSQ01127488">
    <property type="protein sequence ID" value="MPN56769.1"/>
    <property type="molecule type" value="Genomic_DNA"/>
</dbReference>
<accession>A0A645J243</accession>
<evidence type="ECO:0000313" key="1">
    <source>
        <dbReference type="EMBL" id="MPN56769.1"/>
    </source>
</evidence>
<dbReference type="AlphaFoldDB" id="A0A645J243"/>
<sequence length="64" mass="7499">MDAVALLRFIRLVRFVMELHEIRRIAESESLDRLLIPEDRNQIDSQLRRNGRDPGTFTLHGPIT</sequence>
<organism evidence="1">
    <name type="scientific">bioreactor metagenome</name>
    <dbReference type="NCBI Taxonomy" id="1076179"/>
    <lineage>
        <taxon>unclassified sequences</taxon>
        <taxon>metagenomes</taxon>
        <taxon>ecological metagenomes</taxon>
    </lineage>
</organism>
<comment type="caution">
    <text evidence="1">The sequence shown here is derived from an EMBL/GenBank/DDBJ whole genome shotgun (WGS) entry which is preliminary data.</text>
</comment>
<name>A0A645J243_9ZZZZ</name>
<gene>
    <name evidence="1" type="ORF">SDC9_204461</name>
</gene>
<proteinExistence type="predicted"/>